<protein>
    <submittedName>
        <fullName evidence="1">Uncharacterized protein</fullName>
    </submittedName>
</protein>
<reference evidence="1" key="1">
    <citation type="journal article" date="2021" name="Proc. Natl. Acad. Sci. U.S.A.">
        <title>A Catalog of Tens of Thousands of Viruses from Human Metagenomes Reveals Hidden Associations with Chronic Diseases.</title>
        <authorList>
            <person name="Tisza M.J."/>
            <person name="Buck C.B."/>
        </authorList>
    </citation>
    <scope>NUCLEOTIDE SEQUENCE</scope>
    <source>
        <strain evidence="1">Ct04y17</strain>
    </source>
</reference>
<sequence length="71" mass="8750">MNKVEVGTLDENELFEHRGVIYEVLYKTDYCVRCQYPNDKYRYRDKWKYLYTEFSLWTKVNKISTTHKSLV</sequence>
<organism evidence="1">
    <name type="scientific">Myoviridae sp. ct04y17</name>
    <dbReference type="NCBI Taxonomy" id="2827652"/>
    <lineage>
        <taxon>Viruses</taxon>
        <taxon>Duplodnaviria</taxon>
        <taxon>Heunggongvirae</taxon>
        <taxon>Uroviricota</taxon>
        <taxon>Caudoviricetes</taxon>
    </lineage>
</organism>
<accession>A0A8S5SI67</accession>
<name>A0A8S5SI67_9CAUD</name>
<dbReference type="EMBL" id="BK032600">
    <property type="protein sequence ID" value="DAF50693.1"/>
    <property type="molecule type" value="Genomic_DNA"/>
</dbReference>
<proteinExistence type="predicted"/>
<evidence type="ECO:0000313" key="1">
    <source>
        <dbReference type="EMBL" id="DAF50693.1"/>
    </source>
</evidence>